<proteinExistence type="predicted"/>
<gene>
    <name evidence="1" type="ORF">SAY87_003986</name>
</gene>
<evidence type="ECO:0000313" key="1">
    <source>
        <dbReference type="EMBL" id="KAK4750504.1"/>
    </source>
</evidence>
<dbReference type="AlphaFoldDB" id="A0AAN7JNB1"/>
<accession>A0AAN7JNB1</accession>
<name>A0AAN7JNB1_9MYRT</name>
<dbReference type="Proteomes" id="UP001345219">
    <property type="component" value="Chromosome 4"/>
</dbReference>
<keyword evidence="2" id="KW-1185">Reference proteome</keyword>
<reference evidence="1 2" key="1">
    <citation type="journal article" date="2023" name="Hortic Res">
        <title>Pangenome of water caltrop reveals structural variations and asymmetric subgenome divergence after allopolyploidization.</title>
        <authorList>
            <person name="Zhang X."/>
            <person name="Chen Y."/>
            <person name="Wang L."/>
            <person name="Yuan Y."/>
            <person name="Fang M."/>
            <person name="Shi L."/>
            <person name="Lu R."/>
            <person name="Comes H.P."/>
            <person name="Ma Y."/>
            <person name="Chen Y."/>
            <person name="Huang G."/>
            <person name="Zhou Y."/>
            <person name="Zheng Z."/>
            <person name="Qiu Y."/>
        </authorList>
    </citation>
    <scope>NUCLEOTIDE SEQUENCE [LARGE SCALE GENOMIC DNA]</scope>
    <source>
        <tissue evidence="1">Roots</tissue>
    </source>
</reference>
<evidence type="ECO:0000313" key="2">
    <source>
        <dbReference type="Proteomes" id="UP001345219"/>
    </source>
</evidence>
<organism evidence="1 2">
    <name type="scientific">Trapa incisa</name>
    <dbReference type="NCBI Taxonomy" id="236973"/>
    <lineage>
        <taxon>Eukaryota</taxon>
        <taxon>Viridiplantae</taxon>
        <taxon>Streptophyta</taxon>
        <taxon>Embryophyta</taxon>
        <taxon>Tracheophyta</taxon>
        <taxon>Spermatophyta</taxon>
        <taxon>Magnoliopsida</taxon>
        <taxon>eudicotyledons</taxon>
        <taxon>Gunneridae</taxon>
        <taxon>Pentapetalae</taxon>
        <taxon>rosids</taxon>
        <taxon>malvids</taxon>
        <taxon>Myrtales</taxon>
        <taxon>Lythraceae</taxon>
        <taxon>Trapa</taxon>
    </lineage>
</organism>
<comment type="caution">
    <text evidence="1">The sequence shown here is derived from an EMBL/GenBank/DDBJ whole genome shotgun (WGS) entry which is preliminary data.</text>
</comment>
<protein>
    <submittedName>
        <fullName evidence="1">Uncharacterized protein</fullName>
    </submittedName>
</protein>
<dbReference type="EMBL" id="JAXIOK010000017">
    <property type="protein sequence ID" value="KAK4750504.1"/>
    <property type="molecule type" value="Genomic_DNA"/>
</dbReference>
<sequence>MEGLPLARETPVIVLCGARTGPPGARKGFLGVARVPGTPQWSAWLKSRGSPSHTSTACQPDRTPIGGKLRTTPCGWRRLLASWTCPCGLCKSASDLDDDGSLSLLLLLGERKTEL</sequence>